<evidence type="ECO:0000256" key="1">
    <source>
        <dbReference type="ARBA" id="ARBA00006484"/>
    </source>
</evidence>
<sequence>MNLQGKRVLLTGASGGIGREIAQALEAKGAALILVARSRNKLEALKNSLECPERHHVLAIDFQHPDSEDVLKAFALEQVHRDQRIDVLINNAGNNQFSFLAQRSAKSLREEIHLNLMTPMLTSQSALSWLQRPGIILNIGSTFGSIGFPGYTSYCAAKAGVQRFSEALDRELDGAGIRVLYLAPRATNTDLNDDRVTQMNRDLGNRSDAPSVVARHVVSILEKERASMWIGWPEKLFARLNQLLPTVVSASIRKQQDTIHHYITPGAVQPPRSPHIMRDER</sequence>
<dbReference type="PANTHER" id="PTHR44196:SF1">
    <property type="entry name" value="DEHYDROGENASE_REDUCTASE SDR FAMILY MEMBER 7B"/>
    <property type="match status" value="1"/>
</dbReference>
<keyword evidence="2" id="KW-0560">Oxidoreductase</keyword>
<reference evidence="5 6" key="1">
    <citation type="submission" date="2015-08" db="EMBL/GenBank/DDBJ databases">
        <title>Antibacterial properties of a collection of Vibrionaceae strains.</title>
        <authorList>
            <person name="Giubergia S."/>
        </authorList>
    </citation>
    <scope>NUCLEOTIDE SEQUENCE [LARGE SCALE GENOMIC DNA]</scope>
    <source>
        <strain evidence="5 6">S0821</strain>
    </source>
</reference>
<dbReference type="EMBL" id="LKHS01000004">
    <property type="protein sequence ID" value="KQH87274.1"/>
    <property type="molecule type" value="Genomic_DNA"/>
</dbReference>
<dbReference type="SUPFAM" id="SSF51735">
    <property type="entry name" value="NAD(P)-binding Rossmann-fold domains"/>
    <property type="match status" value="1"/>
</dbReference>
<accession>A0A0Q2MHU5</accession>
<evidence type="ECO:0000259" key="4">
    <source>
        <dbReference type="SMART" id="SM00822"/>
    </source>
</evidence>
<dbReference type="GO" id="GO:0016020">
    <property type="term" value="C:membrane"/>
    <property type="evidence" value="ECO:0007669"/>
    <property type="project" value="TreeGrafter"/>
</dbReference>
<dbReference type="Pfam" id="PF00106">
    <property type="entry name" value="adh_short"/>
    <property type="match status" value="1"/>
</dbReference>
<dbReference type="PRINTS" id="PR00080">
    <property type="entry name" value="SDRFAMILY"/>
</dbReference>
<comment type="similarity">
    <text evidence="1 3">Belongs to the short-chain dehydrogenases/reductases (SDR) family.</text>
</comment>
<dbReference type="InterPro" id="IPR002347">
    <property type="entry name" value="SDR_fam"/>
</dbReference>
<comment type="caution">
    <text evidence="5">The sequence shown here is derived from an EMBL/GenBank/DDBJ whole genome shotgun (WGS) entry which is preliminary data.</text>
</comment>
<name>A0A0Q2MHU5_VIBFU</name>
<evidence type="ECO:0000313" key="6">
    <source>
        <dbReference type="Proteomes" id="UP000051221"/>
    </source>
</evidence>
<dbReference type="RefSeq" id="WP_055465592.1">
    <property type="nucleotide sequence ID" value="NZ_CP046798.1"/>
</dbReference>
<dbReference type="PRINTS" id="PR00081">
    <property type="entry name" value="GDHRDH"/>
</dbReference>
<evidence type="ECO:0000256" key="2">
    <source>
        <dbReference type="ARBA" id="ARBA00023002"/>
    </source>
</evidence>
<dbReference type="PANTHER" id="PTHR44196">
    <property type="entry name" value="DEHYDROGENASE/REDUCTASE SDR FAMILY MEMBER 7B"/>
    <property type="match status" value="1"/>
</dbReference>
<dbReference type="InParanoid" id="A0A0Q2MHU5"/>
<dbReference type="GO" id="GO:0016491">
    <property type="term" value="F:oxidoreductase activity"/>
    <property type="evidence" value="ECO:0007669"/>
    <property type="project" value="UniProtKB-KW"/>
</dbReference>
<dbReference type="NCBIfam" id="NF006565">
    <property type="entry name" value="PRK09072.1"/>
    <property type="match status" value="1"/>
</dbReference>
<dbReference type="CDD" id="cd05233">
    <property type="entry name" value="SDR_c"/>
    <property type="match status" value="1"/>
</dbReference>
<protein>
    <submittedName>
        <fullName evidence="5">Short-chain dehydrogenase</fullName>
    </submittedName>
</protein>
<proteinExistence type="inferred from homology"/>
<dbReference type="InterPro" id="IPR057326">
    <property type="entry name" value="KR_dom"/>
</dbReference>
<dbReference type="Proteomes" id="UP000051221">
    <property type="component" value="Unassembled WGS sequence"/>
</dbReference>
<feature type="domain" description="Ketoreductase" evidence="4">
    <location>
        <begin position="6"/>
        <end position="186"/>
    </location>
</feature>
<dbReference type="Gene3D" id="3.40.50.720">
    <property type="entry name" value="NAD(P)-binding Rossmann-like Domain"/>
    <property type="match status" value="1"/>
</dbReference>
<gene>
    <name evidence="5" type="ORF">AMR76_06030</name>
</gene>
<dbReference type="SMART" id="SM00822">
    <property type="entry name" value="PKS_KR"/>
    <property type="match status" value="1"/>
</dbReference>
<dbReference type="AlphaFoldDB" id="A0A0Q2MHU5"/>
<keyword evidence="6" id="KW-1185">Reference proteome</keyword>
<evidence type="ECO:0000256" key="3">
    <source>
        <dbReference type="RuleBase" id="RU000363"/>
    </source>
</evidence>
<evidence type="ECO:0000313" key="5">
    <source>
        <dbReference type="EMBL" id="KQH87274.1"/>
    </source>
</evidence>
<dbReference type="InterPro" id="IPR036291">
    <property type="entry name" value="NAD(P)-bd_dom_sf"/>
</dbReference>
<organism evidence="5 6">
    <name type="scientific">Vibrio furnissii</name>
    <dbReference type="NCBI Taxonomy" id="29494"/>
    <lineage>
        <taxon>Bacteria</taxon>
        <taxon>Pseudomonadati</taxon>
        <taxon>Pseudomonadota</taxon>
        <taxon>Gammaproteobacteria</taxon>
        <taxon>Vibrionales</taxon>
        <taxon>Vibrionaceae</taxon>
        <taxon>Vibrio</taxon>
    </lineage>
</organism>